<keyword evidence="2" id="KW-1185">Reference proteome</keyword>
<name>A0ABW2UMF5_9RHOB</name>
<sequence>MAGAATARGGIAERLHGFAEALVGPRRGGLAQALF</sequence>
<evidence type="ECO:0000313" key="2">
    <source>
        <dbReference type="Proteomes" id="UP001596516"/>
    </source>
</evidence>
<reference evidence="2" key="1">
    <citation type="journal article" date="2019" name="Int. J. Syst. Evol. Microbiol.">
        <title>The Global Catalogue of Microorganisms (GCM) 10K type strain sequencing project: providing services to taxonomists for standard genome sequencing and annotation.</title>
        <authorList>
            <consortium name="The Broad Institute Genomics Platform"/>
            <consortium name="The Broad Institute Genome Sequencing Center for Infectious Disease"/>
            <person name="Wu L."/>
            <person name="Ma J."/>
        </authorList>
    </citation>
    <scope>NUCLEOTIDE SEQUENCE [LARGE SCALE GENOMIC DNA]</scope>
    <source>
        <strain evidence="2">CGMCC 1.12750</strain>
    </source>
</reference>
<organism evidence="1 2">
    <name type="scientific">Plastorhodobacter daqingensis</name>
    <dbReference type="NCBI Taxonomy" id="1387281"/>
    <lineage>
        <taxon>Bacteria</taxon>
        <taxon>Pseudomonadati</taxon>
        <taxon>Pseudomonadota</taxon>
        <taxon>Alphaproteobacteria</taxon>
        <taxon>Rhodobacterales</taxon>
        <taxon>Paracoccaceae</taxon>
        <taxon>Plastorhodobacter</taxon>
    </lineage>
</organism>
<gene>
    <name evidence="1" type="ORF">ACFQXB_14565</name>
</gene>
<protein>
    <submittedName>
        <fullName evidence="1">Uncharacterized protein</fullName>
    </submittedName>
</protein>
<comment type="caution">
    <text evidence="1">The sequence shown here is derived from an EMBL/GenBank/DDBJ whole genome shotgun (WGS) entry which is preliminary data.</text>
</comment>
<proteinExistence type="predicted"/>
<dbReference type="Proteomes" id="UP001596516">
    <property type="component" value="Unassembled WGS sequence"/>
</dbReference>
<dbReference type="RefSeq" id="WP_377405697.1">
    <property type="nucleotide sequence ID" value="NZ_JBHTFQ010000008.1"/>
</dbReference>
<evidence type="ECO:0000313" key="1">
    <source>
        <dbReference type="EMBL" id="MFC7705418.1"/>
    </source>
</evidence>
<accession>A0ABW2UMF5</accession>
<dbReference type="EMBL" id="JBHTFQ010000008">
    <property type="protein sequence ID" value="MFC7705418.1"/>
    <property type="molecule type" value="Genomic_DNA"/>
</dbReference>